<evidence type="ECO:0000313" key="5">
    <source>
        <dbReference type="Proteomes" id="UP001140091"/>
    </source>
</evidence>
<feature type="domain" description="Protein UNC80 C-terminal" evidence="3">
    <location>
        <begin position="1055"/>
        <end position="1210"/>
    </location>
</feature>
<keyword evidence="5" id="KW-1185">Reference proteome</keyword>
<feature type="compositionally biased region" description="Polar residues" evidence="1">
    <location>
        <begin position="1897"/>
        <end position="1910"/>
    </location>
</feature>
<comment type="caution">
    <text evidence="4">The sequence shown here is derived from an EMBL/GenBank/DDBJ whole genome shotgun (WGS) entry which is preliminary data.</text>
</comment>
<organism evidence="4 5">
    <name type="scientific">Candolleomyces eurysporus</name>
    <dbReference type="NCBI Taxonomy" id="2828524"/>
    <lineage>
        <taxon>Eukaryota</taxon>
        <taxon>Fungi</taxon>
        <taxon>Dikarya</taxon>
        <taxon>Basidiomycota</taxon>
        <taxon>Agaricomycotina</taxon>
        <taxon>Agaricomycetes</taxon>
        <taxon>Agaricomycetidae</taxon>
        <taxon>Agaricales</taxon>
        <taxon>Agaricineae</taxon>
        <taxon>Psathyrellaceae</taxon>
        <taxon>Candolleomyces</taxon>
    </lineage>
</organism>
<sequence>MLTPAKAVTSLRALHQILFHHSAPPSDSLIVPAYLPHETHVLSALLAPFQAPSASGKWEEERAFAVETFELLIKGWLPKDEVEEEYGVVWLPEDSKTGLKKVMFLEALVRCIEHGSLSARVWLLLNFAEENWVSLQGRTTRTPLQNAIRSRILNTFCRAAHALLRAVNLEGGERYALSQQIIALLQTRVIPEAALLDQTLALDVRGAIVKVAVECLFLQDLKEAIRWAVTNICQWLQSEDPLWKSSLEKHFQKLISDCPWDLMPTLFSSITQHIPDPHRKTVVSVALPLLNDRMINDPPQDKNPNLQNILSALSRLYPPVFFKPLFQCAVSTKEFTVINHLCILTIHSHYIDDFWLRDTEMVAMALQSDTGAPKESTSWSSANVPWTTARLGQSVLMVELIGRLQAIRRLKESSSISESSLVAITKFILTLESRLSILIESKEKKALIAPSQRMLLCMLFREFRLLTRSLKSAAWLQRIISWFAEFYVEEDLSGDLEQEVLEAMERIHGLYAAAQSGARQTQQKRRSTMVLPTSPREAQPTEKASSVPGLLDLAGLLEQRKSLLDGLLKGFPSKALKLFVAISPMLSEDDYRRITPIMWESGLKANLDAGVTGSACFLLMQCAEKMSVETLALIEVDLRSSDDRTRLEAVRKIGILVQWRFQITTQNVLTDRTHRPFKMARIPLPFVPTDMGTTLYVPTEDAESGEKSEVPVELKKQLAELGWAEDDQGTIDPQKVWIKTPISLLPITQLDRMDVGTGSNFLDLGLNPAVGNALQLPTSPRRGARNQRDPEEVGVLRRNSTSGGTVVSQKRRAIFVPPLSTIFICLTRLLHDPNFIIASATRSLLLDLMRNDPSLLTRPIMDTFAGELKDIEKAITTLSSFLHVHQLLPPPMTHTIFNHLMGFLKYSARQLDMPETLREFGLTLSALAVTVTQVSGMSFREIRRSKTDTFVLPSGALWFPTSAPKGPMFPRGIDDFANPFEDVSSKIMGLAVVRTSQNLLFFSLLKRNGQEVNMIRKSMSRLVLPSLSPETTEARAVELKEMIPGKQEHLVQHESTIDTLSLALARSHLLLLAQMFRSMSRHLSDRNELAIMVDGVNRILCTHGQDIGVVGHSLIALMVATTRFRRLFTSRTAYTLFVPALVKVYAESPEHPGIRPAIEYAMSRFYALHKESFLYQALGAVGQMTMVPTLDEKAFSENVYTLFFSLTRNAAAAVDAAGIHNVNKVQEREALIVDTAEEKPQTFLAVMKRADSQASGQLSMLFPDEYEADRLRMDNFIRLFLTVIAHDLSIVRAQHYLRLLRLLAPQLYNSSSSARAVLLEGISALGGMMLKGPPKSKVVDAGKAEGVSTTTENQSFDQSRMPSDFKAMRFDYLHLVLRFGLAGGDVPLKTARKAIEIVKSILKDSSISPLAGGISSTFNPEADNRVLSAFLSDFVKMLLIREQPPITKAVVIFLQDLAPLLHAYMVTVDFTGVFDTIYQLTLIPMYAGDPSFSEVVIGEICTAGLAACELAASENQYNLLLALPYRSAFVRLLAECVFLQGGDVLAEIEKRTPTYVFLAGVVFPLVLELKTEAQISADGLRTQERHRTGLAKAWLRLLFYAMGACQKSLLGDGKKETGGGGLLSVAGGGSIHRSKSREKNADEGGSSRRKNRGQGTNLSHLRSQVPVFVMGLQILKVIVVRAELDISSSILGIWERIASFLKSILAEGDALFALRGRNLDASGGLRSGRGSEAPSPSVSPSASPRTSLHLDPGSANTYANPGINFVHSPSSPSFRLSSFPNTISAGPLQILRRPRVLDYMLWSTLEFLWAYRSPLRLQLRLLTTEKMVSLDTQLRLKGASQDVRTPLSSIPASPRTPRSRRVSSIFVKNRGDRGHRSSGVSPAASPDASPLLLPASITPSRGNNPTPLTLDTNLQLQTPSASPFLDVQQPISISMNQRRPGYQVSPITPIDRPLGVPKIVHLGPASPSAFHNHQGYPTSPSGILMSNSTGSRVSTLGVGFKTGQGSLGGGRKKDGGSGRGGENQTTGRDLIRSTKVKSIKLVEGTYRRIRGVQALMGYDLLLPLPRGPPRPGEDDDEEDDEVVLKTWTRSQALTAVGQETKDLLEEFEYWMNAELAQEAEQDDSDDDEGLEGATDAAGLSIQVVDDFGMINTAGSRDQGHSAGVDRGHDSREQLLHPHSYISRSPSGQRSWDGDEDGNERSSIVIEVDSTFLAESPVPLSAPPRFR</sequence>
<feature type="compositionally biased region" description="Low complexity" evidence="1">
    <location>
        <begin position="1731"/>
        <end position="1744"/>
    </location>
</feature>
<reference evidence="4" key="1">
    <citation type="submission" date="2022-06" db="EMBL/GenBank/DDBJ databases">
        <title>Genome Sequence of Candolleomyces eurysporus.</title>
        <authorList>
            <person name="Buettner E."/>
        </authorList>
    </citation>
    <scope>NUCLEOTIDE SEQUENCE</scope>
    <source>
        <strain evidence="4">VTCC 930004</strain>
    </source>
</reference>
<feature type="region of interest" description="Disordered" evidence="1">
    <location>
        <begin position="1840"/>
        <end position="1910"/>
    </location>
</feature>
<dbReference type="OrthoDB" id="5584001at2759"/>
<feature type="region of interest" description="Disordered" evidence="1">
    <location>
        <begin position="1624"/>
        <end position="1657"/>
    </location>
</feature>
<feature type="region of interest" description="Disordered" evidence="1">
    <location>
        <begin position="518"/>
        <end position="544"/>
    </location>
</feature>
<proteinExistence type="predicted"/>
<dbReference type="Pfam" id="PF20262">
    <property type="entry name" value="UNC80_C"/>
    <property type="match status" value="1"/>
</dbReference>
<dbReference type="Proteomes" id="UP001140091">
    <property type="component" value="Unassembled WGS sequence"/>
</dbReference>
<dbReference type="GO" id="GO:0055080">
    <property type="term" value="P:monoatomic cation homeostasis"/>
    <property type="evidence" value="ECO:0007669"/>
    <property type="project" value="TreeGrafter"/>
</dbReference>
<evidence type="ECO:0000259" key="3">
    <source>
        <dbReference type="Pfam" id="PF20262"/>
    </source>
</evidence>
<dbReference type="PANTHER" id="PTHR31781:SF1">
    <property type="entry name" value="PROTEIN UNC-80 HOMOLOG"/>
    <property type="match status" value="1"/>
</dbReference>
<protein>
    <submittedName>
        <fullName evidence="4">Uncharacterized protein</fullName>
    </submittedName>
</protein>
<dbReference type="InterPro" id="IPR045852">
    <property type="entry name" value="UNC80_central"/>
</dbReference>
<dbReference type="EMBL" id="JANBPK010000752">
    <property type="protein sequence ID" value="KAJ2933065.1"/>
    <property type="molecule type" value="Genomic_DNA"/>
</dbReference>
<dbReference type="SUPFAM" id="SSF48371">
    <property type="entry name" value="ARM repeat"/>
    <property type="match status" value="1"/>
</dbReference>
<dbReference type="Pfam" id="PF19424">
    <property type="entry name" value="UNC80"/>
    <property type="match status" value="1"/>
</dbReference>
<dbReference type="InterPro" id="IPR046460">
    <property type="entry name" value="UNC80_C"/>
</dbReference>
<dbReference type="InterPro" id="IPR016024">
    <property type="entry name" value="ARM-type_fold"/>
</dbReference>
<accession>A0A9W8MIC1</accession>
<feature type="region of interest" description="Disordered" evidence="1">
    <location>
        <begin position="1999"/>
        <end position="2030"/>
    </location>
</feature>
<feature type="domain" description="Protein UNC80 central region" evidence="2">
    <location>
        <begin position="576"/>
        <end position="664"/>
    </location>
</feature>
<evidence type="ECO:0000256" key="1">
    <source>
        <dbReference type="SAM" id="MobiDB-lite"/>
    </source>
</evidence>
<feature type="non-terminal residue" evidence="4">
    <location>
        <position position="2226"/>
    </location>
</feature>
<evidence type="ECO:0000259" key="2">
    <source>
        <dbReference type="Pfam" id="PF19424"/>
    </source>
</evidence>
<gene>
    <name evidence="4" type="ORF">H1R20_g4046</name>
</gene>
<dbReference type="GO" id="GO:0005261">
    <property type="term" value="F:monoatomic cation channel activity"/>
    <property type="evidence" value="ECO:0007669"/>
    <property type="project" value="TreeGrafter"/>
</dbReference>
<name>A0A9W8MIC1_9AGAR</name>
<feature type="region of interest" description="Disordered" evidence="1">
    <location>
        <begin position="2177"/>
        <end position="2226"/>
    </location>
</feature>
<feature type="compositionally biased region" description="Gly residues" evidence="1">
    <location>
        <begin position="2000"/>
        <end position="2009"/>
    </location>
</feature>
<dbReference type="GO" id="GO:0034703">
    <property type="term" value="C:cation channel complex"/>
    <property type="evidence" value="ECO:0007669"/>
    <property type="project" value="TreeGrafter"/>
</dbReference>
<evidence type="ECO:0000313" key="4">
    <source>
        <dbReference type="EMBL" id="KAJ2933065.1"/>
    </source>
</evidence>
<dbReference type="PANTHER" id="PTHR31781">
    <property type="entry name" value="UNC80"/>
    <property type="match status" value="1"/>
</dbReference>
<feature type="region of interest" description="Disordered" evidence="1">
    <location>
        <begin position="1724"/>
        <end position="1749"/>
    </location>
</feature>
<feature type="compositionally biased region" description="Basic and acidic residues" evidence="1">
    <location>
        <begin position="1637"/>
        <end position="1646"/>
    </location>
</feature>